<organism evidence="3">
    <name type="scientific">Caenorhabditis brenneri</name>
    <name type="common">Nematode worm</name>
    <dbReference type="NCBI Taxonomy" id="135651"/>
    <lineage>
        <taxon>Eukaryota</taxon>
        <taxon>Metazoa</taxon>
        <taxon>Ecdysozoa</taxon>
        <taxon>Nematoda</taxon>
        <taxon>Chromadorea</taxon>
        <taxon>Rhabditida</taxon>
        <taxon>Rhabditina</taxon>
        <taxon>Rhabditomorpha</taxon>
        <taxon>Rhabditoidea</taxon>
        <taxon>Rhabditidae</taxon>
        <taxon>Peloderinae</taxon>
        <taxon>Caenorhabditis</taxon>
    </lineage>
</organism>
<dbReference type="OMA" id="MENAYQI"/>
<dbReference type="EMBL" id="GL379820">
    <property type="protein sequence ID" value="EGT47530.1"/>
    <property type="molecule type" value="Genomic_DNA"/>
</dbReference>
<evidence type="ECO:0000313" key="3">
    <source>
        <dbReference type="Proteomes" id="UP000008068"/>
    </source>
</evidence>
<dbReference type="PANTHER" id="PTHR23349">
    <property type="entry name" value="BASIC HELIX-LOOP-HELIX TRANSCRIPTION FACTOR, TWIST"/>
    <property type="match status" value="1"/>
</dbReference>
<dbReference type="GO" id="GO:0046983">
    <property type="term" value="F:protein dimerization activity"/>
    <property type="evidence" value="ECO:0007669"/>
    <property type="project" value="InterPro"/>
</dbReference>
<evidence type="ECO:0000313" key="2">
    <source>
        <dbReference type="EMBL" id="EGT47530.1"/>
    </source>
</evidence>
<dbReference type="eggNOG" id="ENOG502SX5H">
    <property type="taxonomic scope" value="Eukaryota"/>
</dbReference>
<dbReference type="Pfam" id="PF00010">
    <property type="entry name" value="HLH"/>
    <property type="match status" value="1"/>
</dbReference>
<sequence>MAKTRENIVRDVVEVRRIKKEKSREKEFRRSQSINTAFDSLQQRIPYLRPEERKHLPKIKTLRLAMQYIAHLGKLLDGNQLTETECNETRPLNHSDFRVTVTNEMRVRNSYRERAHSQEMDQATVQRILTREENRRRCVSIPDDMQGYMPQQVRQFGPISSNTFNYRQTNVSPYNENYMPIQTPMMMASYSNQMHNMENQVGYYPMDHSGQFMFDNHFQL</sequence>
<dbReference type="FunCoup" id="G0MYE5">
    <property type="interactions" value="2"/>
</dbReference>
<proteinExistence type="predicted"/>
<keyword evidence="3" id="KW-1185">Reference proteome</keyword>
<dbReference type="STRING" id="135651.G0MYE5"/>
<dbReference type="PROSITE" id="PS50888">
    <property type="entry name" value="BHLH"/>
    <property type="match status" value="1"/>
</dbReference>
<dbReference type="GO" id="GO:0000977">
    <property type="term" value="F:RNA polymerase II transcription regulatory region sequence-specific DNA binding"/>
    <property type="evidence" value="ECO:0007669"/>
    <property type="project" value="TreeGrafter"/>
</dbReference>
<accession>G0MYE5</accession>
<dbReference type="OrthoDB" id="10055449at2759"/>
<dbReference type="Gene3D" id="4.10.280.10">
    <property type="entry name" value="Helix-loop-helix DNA-binding domain"/>
    <property type="match status" value="1"/>
</dbReference>
<evidence type="ECO:0000259" key="1">
    <source>
        <dbReference type="PROSITE" id="PS50888"/>
    </source>
</evidence>
<protein>
    <recommendedName>
        <fullName evidence="1">BHLH domain-containing protein</fullName>
    </recommendedName>
</protein>
<name>G0MYE5_CAEBE</name>
<dbReference type="AlphaFoldDB" id="G0MYE5"/>
<dbReference type="SUPFAM" id="SSF47459">
    <property type="entry name" value="HLH, helix-loop-helix DNA-binding domain"/>
    <property type="match status" value="1"/>
</dbReference>
<dbReference type="SMART" id="SM00353">
    <property type="entry name" value="HLH"/>
    <property type="match status" value="1"/>
</dbReference>
<dbReference type="HOGENOM" id="CLU_1251686_0_0_1"/>
<feature type="domain" description="BHLH" evidence="1">
    <location>
        <begin position="18"/>
        <end position="72"/>
    </location>
</feature>
<gene>
    <name evidence="2" type="ORF">CAEBREN_07561</name>
</gene>
<dbReference type="InterPro" id="IPR050283">
    <property type="entry name" value="E-box_TF_Regulators"/>
</dbReference>
<reference evidence="3" key="1">
    <citation type="submission" date="2011-07" db="EMBL/GenBank/DDBJ databases">
        <authorList>
            <consortium name="Caenorhabditis brenneri Sequencing and Analysis Consortium"/>
            <person name="Wilson R.K."/>
        </authorList>
    </citation>
    <scope>NUCLEOTIDE SEQUENCE [LARGE SCALE GENOMIC DNA]</scope>
    <source>
        <strain evidence="3">PB2801</strain>
    </source>
</reference>
<dbReference type="PANTHER" id="PTHR23349:SF68">
    <property type="entry name" value="FI14601P"/>
    <property type="match status" value="1"/>
</dbReference>
<dbReference type="GO" id="GO:0000981">
    <property type="term" value="F:DNA-binding transcription factor activity, RNA polymerase II-specific"/>
    <property type="evidence" value="ECO:0007669"/>
    <property type="project" value="TreeGrafter"/>
</dbReference>
<dbReference type="Proteomes" id="UP000008068">
    <property type="component" value="Unassembled WGS sequence"/>
</dbReference>
<dbReference type="InterPro" id="IPR011598">
    <property type="entry name" value="bHLH_dom"/>
</dbReference>
<dbReference type="GO" id="GO:0032502">
    <property type="term" value="P:developmental process"/>
    <property type="evidence" value="ECO:0007669"/>
    <property type="project" value="TreeGrafter"/>
</dbReference>
<dbReference type="InterPro" id="IPR036638">
    <property type="entry name" value="HLH_DNA-bd_sf"/>
</dbReference>
<dbReference type="InParanoid" id="G0MYE5"/>
<dbReference type="CDD" id="cd11418">
    <property type="entry name" value="bHLH_TS_ASCL"/>
    <property type="match status" value="1"/>
</dbReference>